<dbReference type="GO" id="GO:0006352">
    <property type="term" value="P:DNA-templated transcription initiation"/>
    <property type="evidence" value="ECO:0007669"/>
    <property type="project" value="InterPro"/>
</dbReference>
<dbReference type="Gene3D" id="1.10.10.10">
    <property type="entry name" value="Winged helix-like DNA-binding domain superfamily/Winged helix DNA-binding domain"/>
    <property type="match status" value="1"/>
</dbReference>
<dbReference type="Gene3D" id="1.10.1740.10">
    <property type="match status" value="1"/>
</dbReference>
<proteinExistence type="inferred from homology"/>
<feature type="region of interest" description="Disordered" evidence="6">
    <location>
        <begin position="77"/>
        <end position="112"/>
    </location>
</feature>
<comment type="similarity">
    <text evidence="1">Belongs to the sigma-70 factor family. ECF subfamily.</text>
</comment>
<keyword evidence="4" id="KW-0238">DNA-binding</keyword>
<evidence type="ECO:0000256" key="3">
    <source>
        <dbReference type="ARBA" id="ARBA00023082"/>
    </source>
</evidence>
<evidence type="ECO:0000259" key="7">
    <source>
        <dbReference type="Pfam" id="PF04542"/>
    </source>
</evidence>
<organism evidence="9 10">
    <name type="scientific">Posidoniimonas corsicana</name>
    <dbReference type="NCBI Taxonomy" id="1938618"/>
    <lineage>
        <taxon>Bacteria</taxon>
        <taxon>Pseudomonadati</taxon>
        <taxon>Planctomycetota</taxon>
        <taxon>Planctomycetia</taxon>
        <taxon>Pirellulales</taxon>
        <taxon>Lacipirellulaceae</taxon>
        <taxon>Posidoniimonas</taxon>
    </lineage>
</organism>
<keyword evidence="5" id="KW-0804">Transcription</keyword>
<dbReference type="NCBIfam" id="TIGR02937">
    <property type="entry name" value="sigma70-ECF"/>
    <property type="match status" value="1"/>
</dbReference>
<dbReference type="InterPro" id="IPR013249">
    <property type="entry name" value="RNA_pol_sigma70_r4_t2"/>
</dbReference>
<dbReference type="Pfam" id="PF08281">
    <property type="entry name" value="Sigma70_r4_2"/>
    <property type="match status" value="1"/>
</dbReference>
<evidence type="ECO:0000256" key="1">
    <source>
        <dbReference type="ARBA" id="ARBA00010641"/>
    </source>
</evidence>
<feature type="domain" description="RNA polymerase sigma factor 70 region 4 type 2" evidence="8">
    <location>
        <begin position="125"/>
        <end position="176"/>
    </location>
</feature>
<dbReference type="AlphaFoldDB" id="A0A5C5VGR6"/>
<evidence type="ECO:0000256" key="4">
    <source>
        <dbReference type="ARBA" id="ARBA00023125"/>
    </source>
</evidence>
<dbReference type="InterPro" id="IPR014284">
    <property type="entry name" value="RNA_pol_sigma-70_dom"/>
</dbReference>
<feature type="compositionally biased region" description="Basic and acidic residues" evidence="6">
    <location>
        <begin position="80"/>
        <end position="90"/>
    </location>
</feature>
<evidence type="ECO:0000313" key="9">
    <source>
        <dbReference type="EMBL" id="TWT37140.1"/>
    </source>
</evidence>
<dbReference type="Pfam" id="PF04542">
    <property type="entry name" value="Sigma70_r2"/>
    <property type="match status" value="1"/>
</dbReference>
<dbReference type="PANTHER" id="PTHR43133:SF8">
    <property type="entry name" value="RNA POLYMERASE SIGMA FACTOR HI_1459-RELATED"/>
    <property type="match status" value="1"/>
</dbReference>
<dbReference type="SUPFAM" id="SSF88946">
    <property type="entry name" value="Sigma2 domain of RNA polymerase sigma factors"/>
    <property type="match status" value="1"/>
</dbReference>
<dbReference type="Proteomes" id="UP000316714">
    <property type="component" value="Unassembled WGS sequence"/>
</dbReference>
<dbReference type="InterPro" id="IPR039425">
    <property type="entry name" value="RNA_pol_sigma-70-like"/>
</dbReference>
<sequence length="191" mass="20755">MPPLSRDEFTELYLAAHPKLWTVAVAVIGDRDLAEDALQDAAITGLKKLDSYERGTSFAAWMSQIVRFTSLNYLRKREKRDRTSDPEHIVEATAADPHDPSTPAEPASTHAAGAFDPDKLGIDDRLAAALVTLPADRRICLLLRIVQALSYDEIAEMLDIPASTAMSHVHRAKAALKNQLSAAAPTEEGAA</sequence>
<accession>A0A5C5VGR6</accession>
<dbReference type="InterPro" id="IPR013325">
    <property type="entry name" value="RNA_pol_sigma_r2"/>
</dbReference>
<evidence type="ECO:0000259" key="8">
    <source>
        <dbReference type="Pfam" id="PF08281"/>
    </source>
</evidence>
<dbReference type="EMBL" id="SIHJ01000001">
    <property type="protein sequence ID" value="TWT37140.1"/>
    <property type="molecule type" value="Genomic_DNA"/>
</dbReference>
<dbReference type="CDD" id="cd06171">
    <property type="entry name" value="Sigma70_r4"/>
    <property type="match status" value="1"/>
</dbReference>
<keyword evidence="2" id="KW-0805">Transcription regulation</keyword>
<comment type="caution">
    <text evidence="9">The sequence shown here is derived from an EMBL/GenBank/DDBJ whole genome shotgun (WGS) entry which is preliminary data.</text>
</comment>
<evidence type="ECO:0000256" key="2">
    <source>
        <dbReference type="ARBA" id="ARBA00023015"/>
    </source>
</evidence>
<dbReference type="GO" id="GO:0016987">
    <property type="term" value="F:sigma factor activity"/>
    <property type="evidence" value="ECO:0007669"/>
    <property type="project" value="UniProtKB-KW"/>
</dbReference>
<dbReference type="InterPro" id="IPR036388">
    <property type="entry name" value="WH-like_DNA-bd_sf"/>
</dbReference>
<keyword evidence="10" id="KW-1185">Reference proteome</keyword>
<evidence type="ECO:0000256" key="5">
    <source>
        <dbReference type="ARBA" id="ARBA00023163"/>
    </source>
</evidence>
<evidence type="ECO:0000256" key="6">
    <source>
        <dbReference type="SAM" id="MobiDB-lite"/>
    </source>
</evidence>
<protein>
    <submittedName>
        <fullName evidence="9">ECF RNA polymerase sigma factor SigH</fullName>
    </submittedName>
</protein>
<dbReference type="InterPro" id="IPR013324">
    <property type="entry name" value="RNA_pol_sigma_r3/r4-like"/>
</dbReference>
<dbReference type="RefSeq" id="WP_197531307.1">
    <property type="nucleotide sequence ID" value="NZ_SIHJ01000001.1"/>
</dbReference>
<gene>
    <name evidence="9" type="primary">sigH</name>
    <name evidence="9" type="ORF">KOR34_20870</name>
</gene>
<dbReference type="InterPro" id="IPR007627">
    <property type="entry name" value="RNA_pol_sigma70_r2"/>
</dbReference>
<name>A0A5C5VGR6_9BACT</name>
<reference evidence="9 10" key="1">
    <citation type="submission" date="2019-02" db="EMBL/GenBank/DDBJ databases">
        <title>Deep-cultivation of Planctomycetes and their phenomic and genomic characterization uncovers novel biology.</title>
        <authorList>
            <person name="Wiegand S."/>
            <person name="Jogler M."/>
            <person name="Boedeker C."/>
            <person name="Pinto D."/>
            <person name="Vollmers J."/>
            <person name="Rivas-Marin E."/>
            <person name="Kohn T."/>
            <person name="Peeters S.H."/>
            <person name="Heuer A."/>
            <person name="Rast P."/>
            <person name="Oberbeckmann S."/>
            <person name="Bunk B."/>
            <person name="Jeske O."/>
            <person name="Meyerdierks A."/>
            <person name="Storesund J.E."/>
            <person name="Kallscheuer N."/>
            <person name="Luecker S."/>
            <person name="Lage O.M."/>
            <person name="Pohl T."/>
            <person name="Merkel B.J."/>
            <person name="Hornburger P."/>
            <person name="Mueller R.-W."/>
            <person name="Bruemmer F."/>
            <person name="Labrenz M."/>
            <person name="Spormann A.M."/>
            <person name="Op Den Camp H."/>
            <person name="Overmann J."/>
            <person name="Amann R."/>
            <person name="Jetten M.S.M."/>
            <person name="Mascher T."/>
            <person name="Medema M.H."/>
            <person name="Devos D.P."/>
            <person name="Kaster A.-K."/>
            <person name="Ovreas L."/>
            <person name="Rohde M."/>
            <person name="Galperin M.Y."/>
            <person name="Jogler C."/>
        </authorList>
    </citation>
    <scope>NUCLEOTIDE SEQUENCE [LARGE SCALE GENOMIC DNA]</scope>
    <source>
        <strain evidence="9 10">KOR34</strain>
    </source>
</reference>
<feature type="domain" description="RNA polymerase sigma-70 region 2" evidence="7">
    <location>
        <begin position="12"/>
        <end position="79"/>
    </location>
</feature>
<evidence type="ECO:0000313" key="10">
    <source>
        <dbReference type="Proteomes" id="UP000316714"/>
    </source>
</evidence>
<dbReference type="SUPFAM" id="SSF88659">
    <property type="entry name" value="Sigma3 and sigma4 domains of RNA polymerase sigma factors"/>
    <property type="match status" value="1"/>
</dbReference>
<keyword evidence="3" id="KW-0731">Sigma factor</keyword>
<dbReference type="GO" id="GO:0003677">
    <property type="term" value="F:DNA binding"/>
    <property type="evidence" value="ECO:0007669"/>
    <property type="project" value="UniProtKB-KW"/>
</dbReference>
<dbReference type="PANTHER" id="PTHR43133">
    <property type="entry name" value="RNA POLYMERASE ECF-TYPE SIGMA FACTO"/>
    <property type="match status" value="1"/>
</dbReference>